<organism evidence="2 3">
    <name type="scientific">Lactuca sativa</name>
    <name type="common">Garden lettuce</name>
    <dbReference type="NCBI Taxonomy" id="4236"/>
    <lineage>
        <taxon>Eukaryota</taxon>
        <taxon>Viridiplantae</taxon>
        <taxon>Streptophyta</taxon>
        <taxon>Embryophyta</taxon>
        <taxon>Tracheophyta</taxon>
        <taxon>Spermatophyta</taxon>
        <taxon>Magnoliopsida</taxon>
        <taxon>eudicotyledons</taxon>
        <taxon>Gunneridae</taxon>
        <taxon>Pentapetalae</taxon>
        <taxon>asterids</taxon>
        <taxon>campanulids</taxon>
        <taxon>Asterales</taxon>
        <taxon>Asteraceae</taxon>
        <taxon>Cichorioideae</taxon>
        <taxon>Cichorieae</taxon>
        <taxon>Lactucinae</taxon>
        <taxon>Lactuca</taxon>
    </lineage>
</organism>
<accession>A0A9R1UZD7</accession>
<dbReference type="InterPro" id="IPR036397">
    <property type="entry name" value="RNaseH_sf"/>
</dbReference>
<dbReference type="Pfam" id="PF00665">
    <property type="entry name" value="rve"/>
    <property type="match status" value="1"/>
</dbReference>
<evidence type="ECO:0000313" key="2">
    <source>
        <dbReference type="EMBL" id="KAJ0196636.1"/>
    </source>
</evidence>
<evidence type="ECO:0000313" key="3">
    <source>
        <dbReference type="Proteomes" id="UP000235145"/>
    </source>
</evidence>
<dbReference type="EMBL" id="NBSK02000007">
    <property type="protein sequence ID" value="KAJ0196636.1"/>
    <property type="molecule type" value="Genomic_DNA"/>
</dbReference>
<reference evidence="2 3" key="1">
    <citation type="journal article" date="2017" name="Nat. Commun.">
        <title>Genome assembly with in vitro proximity ligation data and whole-genome triplication in lettuce.</title>
        <authorList>
            <person name="Reyes-Chin-Wo S."/>
            <person name="Wang Z."/>
            <person name="Yang X."/>
            <person name="Kozik A."/>
            <person name="Arikit S."/>
            <person name="Song C."/>
            <person name="Xia L."/>
            <person name="Froenicke L."/>
            <person name="Lavelle D.O."/>
            <person name="Truco M.J."/>
            <person name="Xia R."/>
            <person name="Zhu S."/>
            <person name="Xu C."/>
            <person name="Xu H."/>
            <person name="Xu X."/>
            <person name="Cox K."/>
            <person name="Korf I."/>
            <person name="Meyers B.C."/>
            <person name="Michelmore R.W."/>
        </authorList>
    </citation>
    <scope>NUCLEOTIDE SEQUENCE [LARGE SCALE GENOMIC DNA]</scope>
    <source>
        <strain evidence="3">cv. Salinas</strain>
        <tissue evidence="2">Seedlings</tissue>
    </source>
</reference>
<evidence type="ECO:0000259" key="1">
    <source>
        <dbReference type="PROSITE" id="PS50994"/>
    </source>
</evidence>
<dbReference type="InterPro" id="IPR029472">
    <property type="entry name" value="Copia-like_N"/>
</dbReference>
<dbReference type="Gene3D" id="3.30.420.10">
    <property type="entry name" value="Ribonuclease H-like superfamily/Ribonuclease H"/>
    <property type="match status" value="1"/>
</dbReference>
<dbReference type="Pfam" id="PF13976">
    <property type="entry name" value="gag_pre-integrs"/>
    <property type="match status" value="1"/>
</dbReference>
<feature type="domain" description="Integrase catalytic" evidence="1">
    <location>
        <begin position="525"/>
        <end position="672"/>
    </location>
</feature>
<dbReference type="PROSITE" id="PS50994">
    <property type="entry name" value="INTEGRASE"/>
    <property type="match status" value="1"/>
</dbReference>
<keyword evidence="3" id="KW-1185">Reference proteome</keyword>
<dbReference type="GO" id="GO:0015074">
    <property type="term" value="P:DNA integration"/>
    <property type="evidence" value="ECO:0007669"/>
    <property type="project" value="InterPro"/>
</dbReference>
<dbReference type="GO" id="GO:0003676">
    <property type="term" value="F:nucleic acid binding"/>
    <property type="evidence" value="ECO:0007669"/>
    <property type="project" value="InterPro"/>
</dbReference>
<name>A0A9R1UZD7_LACSA</name>
<dbReference type="InterPro" id="IPR054722">
    <property type="entry name" value="PolX-like_BBD"/>
</dbReference>
<sequence>MAGDEALKNKDEGETINHNSPFYLHASDYPKQLHVNDTLTDKNYGDWEQEMMKFLFAKNKTGFIDGSIEMPEKGSDKYLPWMRCDAMIKGWLTTAMEKEIRNSVKYAKTAAEIWRDLKERFGKESAPKAYELKQSLYSTRQDGMTVSAYYTRLRVLWDEIESILPTPKCSCNGCKCELGRKMVELKEKERIYEFFMGLDDQFSVIKTQILAMKPTPNLSNVYHLVAEDEQQRIIGASKGPVREVAAFQANFQGRRNQYEKDGRKMNSQVNKTAHCSHCGKDGHDKDGCFKRIGYPEWWPGKGKGDKSRPKAALVETKICPIPGMTEEQYASFLKLFEGSKVEPVVANMAGRMKVDEDWVVDSSAIEHITCKGHLLQNLNMSMIERPVTIPNGESIPVKGKGDFLLKEGLDIKGVLYVPNFTCNLLSVRRLTKDLNCAVTFFPDFFVLQDLKAGNLIGAGNCHGGIYRMGGIKEERRAMMVTMESWHKRLGHASNVKLSHVSFLKGASSNFEDKVCDSCNKAKLTRLPFPVSYIKTNNCFDLIHCDVWGKYRKPSLTGANYFLTVVDDFSRTVWVYLLKHKHEASNCLIDFYNMVKTQFGKGIKRIRCDNGGEFVSNYMRQFYSKQGIILETTCPHSPQQNGVVERKHRHLLEIARALRFEANFRQSFGGSAF</sequence>
<dbReference type="PANTHER" id="PTHR37610:SF95">
    <property type="entry name" value="GAG-POLYPEPTIDE OF LTR COPIA-TYPE-RELATED"/>
    <property type="match status" value="1"/>
</dbReference>
<comment type="caution">
    <text evidence="2">The sequence shown here is derived from an EMBL/GenBank/DDBJ whole genome shotgun (WGS) entry which is preliminary data.</text>
</comment>
<gene>
    <name evidence="2" type="ORF">LSAT_V11C700386940</name>
</gene>
<dbReference type="Pfam" id="PF03732">
    <property type="entry name" value="Retrotrans_gag"/>
    <property type="match status" value="1"/>
</dbReference>
<dbReference type="InterPro" id="IPR012337">
    <property type="entry name" value="RNaseH-like_sf"/>
</dbReference>
<dbReference type="Pfam" id="PF14244">
    <property type="entry name" value="Retrotran_gag_3"/>
    <property type="match status" value="1"/>
</dbReference>
<protein>
    <recommendedName>
        <fullName evidence="1">Integrase catalytic domain-containing protein</fullName>
    </recommendedName>
</protein>
<dbReference type="Pfam" id="PF22936">
    <property type="entry name" value="Pol_BBD"/>
    <property type="match status" value="1"/>
</dbReference>
<dbReference type="AlphaFoldDB" id="A0A9R1UZD7"/>
<dbReference type="Proteomes" id="UP000235145">
    <property type="component" value="Unassembled WGS sequence"/>
</dbReference>
<dbReference type="SUPFAM" id="SSF53098">
    <property type="entry name" value="Ribonuclease H-like"/>
    <property type="match status" value="1"/>
</dbReference>
<dbReference type="InterPro" id="IPR025724">
    <property type="entry name" value="GAG-pre-integrase_dom"/>
</dbReference>
<dbReference type="InterPro" id="IPR001584">
    <property type="entry name" value="Integrase_cat-core"/>
</dbReference>
<proteinExistence type="predicted"/>
<dbReference type="PANTHER" id="PTHR37610">
    <property type="entry name" value="CCHC-TYPE DOMAIN-CONTAINING PROTEIN"/>
    <property type="match status" value="1"/>
</dbReference>
<dbReference type="InterPro" id="IPR005162">
    <property type="entry name" value="Retrotrans_gag_dom"/>
</dbReference>